<evidence type="ECO:0000313" key="2">
    <source>
        <dbReference type="EMBL" id="GAA1960313.1"/>
    </source>
</evidence>
<comment type="similarity">
    <text evidence="1">Belongs to the ROK (NagC/XylR) family.</text>
</comment>
<dbReference type="InterPro" id="IPR036388">
    <property type="entry name" value="WH-like_DNA-bd_sf"/>
</dbReference>
<organism evidence="2 3">
    <name type="scientific">Agromyces allii</name>
    <dbReference type="NCBI Taxonomy" id="393607"/>
    <lineage>
        <taxon>Bacteria</taxon>
        <taxon>Bacillati</taxon>
        <taxon>Actinomycetota</taxon>
        <taxon>Actinomycetes</taxon>
        <taxon>Micrococcales</taxon>
        <taxon>Microbacteriaceae</taxon>
        <taxon>Agromyces</taxon>
    </lineage>
</organism>
<comment type="caution">
    <text evidence="2">The sequence shown here is derived from an EMBL/GenBank/DDBJ whole genome shotgun (WGS) entry which is preliminary data.</text>
</comment>
<dbReference type="EMBL" id="BAAAMK010000007">
    <property type="protein sequence ID" value="GAA1960313.1"/>
    <property type="molecule type" value="Genomic_DNA"/>
</dbReference>
<protein>
    <submittedName>
        <fullName evidence="2">ROK family transcriptional regulator</fullName>
    </submittedName>
</protein>
<reference evidence="2 3" key="1">
    <citation type="journal article" date="2019" name="Int. J. Syst. Evol. Microbiol.">
        <title>The Global Catalogue of Microorganisms (GCM) 10K type strain sequencing project: providing services to taxonomists for standard genome sequencing and annotation.</title>
        <authorList>
            <consortium name="The Broad Institute Genomics Platform"/>
            <consortium name="The Broad Institute Genome Sequencing Center for Infectious Disease"/>
            <person name="Wu L."/>
            <person name="Ma J."/>
        </authorList>
    </citation>
    <scope>NUCLEOTIDE SEQUENCE [LARGE SCALE GENOMIC DNA]</scope>
    <source>
        <strain evidence="2 3">JCM 13584</strain>
    </source>
</reference>
<dbReference type="SUPFAM" id="SSF53067">
    <property type="entry name" value="Actin-like ATPase domain"/>
    <property type="match status" value="1"/>
</dbReference>
<dbReference type="RefSeq" id="WP_157415916.1">
    <property type="nucleotide sequence ID" value="NZ_BAAAMK010000007.1"/>
</dbReference>
<dbReference type="Gene3D" id="1.10.10.10">
    <property type="entry name" value="Winged helix-like DNA-binding domain superfamily/Winged helix DNA-binding domain"/>
    <property type="match status" value="1"/>
</dbReference>
<accession>A0ABN2QYN0</accession>
<dbReference type="Proteomes" id="UP001499954">
    <property type="component" value="Unassembled WGS sequence"/>
</dbReference>
<keyword evidence="3" id="KW-1185">Reference proteome</keyword>
<dbReference type="Gene3D" id="3.30.420.40">
    <property type="match status" value="2"/>
</dbReference>
<gene>
    <name evidence="2" type="ORF">GCM10009717_28790</name>
</gene>
<dbReference type="PANTHER" id="PTHR18964">
    <property type="entry name" value="ROK (REPRESSOR, ORF, KINASE) FAMILY"/>
    <property type="match status" value="1"/>
</dbReference>
<sequence length="411" mass="42752">MKDPIGGTSRVGSKGRNLEDLRRQNLSTVLSLVHANRSMTRADLTHATGLNRSTVATIVTELESLDLVTVSQPVDTKRVGRPSTVIGPSPRHIAVAVHPDKDAIAIGVVAMGGRVLREFRFDVEHAPSAVHTVNTLHALVRGLELSDGGTVLGIGIGVPGLVGARDGVVRVAPHLDWRDEPLVDMVASATGLPTWAANDATCAVVAEGQFGQGVDEENVVYLNGGAGGIGGGVIVGGQLLSGENGYSGELGHMLVNSDGGLCHCGAIGCLETEVNRDDLLGVVGLGDAEANLLEQRLRDAYGTDQDVTELVDRQLTYLGVAMRNIVNIFNPGVIVLGGFLGALRNATDARLQDDVERSALAGPASEVRIVSSTLEDNVLIGAGELVFRTILRDPTSASTGIMPGAERVAAG</sequence>
<evidence type="ECO:0000256" key="1">
    <source>
        <dbReference type="ARBA" id="ARBA00006479"/>
    </source>
</evidence>
<dbReference type="InterPro" id="IPR000600">
    <property type="entry name" value="ROK"/>
</dbReference>
<dbReference type="Pfam" id="PF00480">
    <property type="entry name" value="ROK"/>
    <property type="match status" value="1"/>
</dbReference>
<dbReference type="InterPro" id="IPR036390">
    <property type="entry name" value="WH_DNA-bd_sf"/>
</dbReference>
<evidence type="ECO:0000313" key="3">
    <source>
        <dbReference type="Proteomes" id="UP001499954"/>
    </source>
</evidence>
<proteinExistence type="inferred from homology"/>
<dbReference type="PANTHER" id="PTHR18964:SF149">
    <property type="entry name" value="BIFUNCTIONAL UDP-N-ACETYLGLUCOSAMINE 2-EPIMERASE_N-ACETYLMANNOSAMINE KINASE"/>
    <property type="match status" value="1"/>
</dbReference>
<dbReference type="SUPFAM" id="SSF46785">
    <property type="entry name" value="Winged helix' DNA-binding domain"/>
    <property type="match status" value="1"/>
</dbReference>
<name>A0ABN2QYN0_9MICO</name>
<dbReference type="InterPro" id="IPR043129">
    <property type="entry name" value="ATPase_NBD"/>
</dbReference>